<evidence type="ECO:0000313" key="1">
    <source>
        <dbReference type="EMBL" id="MBX70488.1"/>
    </source>
</evidence>
<name>A0A2P2QU72_RHIMU</name>
<sequence>MYVLKHPVNMQNKYGISKQAHSGTKNLLHYPGNMLNKHGVSTWIYSETKTLGIAWFPLC</sequence>
<organism evidence="1">
    <name type="scientific">Rhizophora mucronata</name>
    <name type="common">Asiatic mangrove</name>
    <dbReference type="NCBI Taxonomy" id="61149"/>
    <lineage>
        <taxon>Eukaryota</taxon>
        <taxon>Viridiplantae</taxon>
        <taxon>Streptophyta</taxon>
        <taxon>Embryophyta</taxon>
        <taxon>Tracheophyta</taxon>
        <taxon>Spermatophyta</taxon>
        <taxon>Magnoliopsida</taxon>
        <taxon>eudicotyledons</taxon>
        <taxon>Gunneridae</taxon>
        <taxon>Pentapetalae</taxon>
        <taxon>rosids</taxon>
        <taxon>fabids</taxon>
        <taxon>Malpighiales</taxon>
        <taxon>Rhizophoraceae</taxon>
        <taxon>Rhizophora</taxon>
    </lineage>
</organism>
<dbReference type="AlphaFoldDB" id="A0A2P2QU72"/>
<proteinExistence type="predicted"/>
<dbReference type="EMBL" id="GGEC01090004">
    <property type="protein sequence ID" value="MBX70488.1"/>
    <property type="molecule type" value="Transcribed_RNA"/>
</dbReference>
<reference evidence="1" key="1">
    <citation type="submission" date="2018-02" db="EMBL/GenBank/DDBJ databases">
        <title>Rhizophora mucronata_Transcriptome.</title>
        <authorList>
            <person name="Meera S.P."/>
            <person name="Sreeshan A."/>
            <person name="Augustine A."/>
        </authorList>
    </citation>
    <scope>NUCLEOTIDE SEQUENCE</scope>
    <source>
        <tissue evidence="1">Leaf</tissue>
    </source>
</reference>
<protein>
    <submittedName>
        <fullName evidence="1">Uncharacterized protein</fullName>
    </submittedName>
</protein>
<accession>A0A2P2QU72</accession>